<gene>
    <name evidence="2" type="ORF">EVOR1521_LOCUS29147</name>
</gene>
<dbReference type="PANTHER" id="PTHR37426:SF1">
    <property type="entry name" value="RIBOSOMAL RNA LARGE SUBUNIT METHYLTRANSFERASE J"/>
    <property type="match status" value="1"/>
</dbReference>
<keyword evidence="3" id="KW-1185">Reference proteome</keyword>
<sequence length="772" mass="83316">MLGSLLGSKGAAAEGGGAGFGLQRRLSRAEPLEAVRLFERFGDSFDTVHLLTALRVLALAPDAEVRRTPAWGRMLDRAAAQAPRLAGHDLTALAWTLVQASQARGTRGSLDRDPPQLGANEALCLGGAAPPAPPASAAAASDAAVRGALRRIAADGALGSKELSVLAWALAKLGARAPGIVPRPAWRGEFTAISEPEAVAAIAREAKLRTESLESKELVNLAWAFSKVQLRDAELMAGMARRLATARILSRQDAGNAAWAFAKADVACWPLMQLLRSKFLAEANHFEAQELASTVWAFAWLEAADQVLLRAMAARARAVVPELNAAGLARVCWAFASLGEGAAFPELAAAAAPRVRAMDAPNLAKLAWAFARAELNQRLRDIAGEAQERDVASLNPRDVEMLIWALAKGDVMPPELMGKLAERSAQLAPQLDAQGLANCAAAMALAEVKDEADALRKPLAARAKELLGDFSSQHLCDLQWAFAAQSWLEPCLEEAIRCAPGWAERPPYAHEARAGGIADCFKHLVLVALLQSLAQEKGEAPFYVDTHAGAGIYDPQEMHAVNLQRLRAAEARDGRPSCVAAYLRCLDASEGYPGSPRLARQILGSAAAAVVFEAAPQSAARLRWAMEGSGWQVRQEDAYRGLPELFARQPERALVFIDPPYELCFADNLNFRLLRQLQSHWPTSCVAIWYPIRDDARSQRVYRRIGAMGLRVMACEFSLSRSACAKGAIRTGMLVVRPPETLEPQLREALPALAEILAAGPEVYRHHEIRWL</sequence>
<protein>
    <recommendedName>
        <fullName evidence="1">RNA-editing substrate-binding complex 6 protein domain-containing protein</fullName>
    </recommendedName>
</protein>
<reference evidence="2" key="1">
    <citation type="submission" date="2023-08" db="EMBL/GenBank/DDBJ databases">
        <authorList>
            <person name="Chen Y."/>
            <person name="Shah S."/>
            <person name="Dougan E. K."/>
            <person name="Thang M."/>
            <person name="Chan C."/>
        </authorList>
    </citation>
    <scope>NUCLEOTIDE SEQUENCE</scope>
</reference>
<comment type="caution">
    <text evidence="2">The sequence shown here is derived from an EMBL/GenBank/DDBJ whole genome shotgun (WGS) entry which is preliminary data.</text>
</comment>
<dbReference type="Gene3D" id="3.40.50.150">
    <property type="entry name" value="Vaccinia Virus protein VP39"/>
    <property type="match status" value="1"/>
</dbReference>
<dbReference type="Pfam" id="PF04378">
    <property type="entry name" value="RsmJ"/>
    <property type="match status" value="1"/>
</dbReference>
<dbReference type="SUPFAM" id="SSF53335">
    <property type="entry name" value="S-adenosyl-L-methionine-dependent methyltransferases"/>
    <property type="match status" value="1"/>
</dbReference>
<dbReference type="InterPro" id="IPR007473">
    <property type="entry name" value="RlmJ"/>
</dbReference>
<proteinExistence type="predicted"/>
<dbReference type="Proteomes" id="UP001178507">
    <property type="component" value="Unassembled WGS sequence"/>
</dbReference>
<dbReference type="PANTHER" id="PTHR37426">
    <property type="entry name" value="RIBOSOMAL RNA LARGE SUBUNIT METHYLTRANSFERASE J"/>
    <property type="match status" value="1"/>
</dbReference>
<dbReference type="GO" id="GO:0005829">
    <property type="term" value="C:cytosol"/>
    <property type="evidence" value="ECO:0007669"/>
    <property type="project" value="TreeGrafter"/>
</dbReference>
<dbReference type="EMBL" id="CAUJNA010003672">
    <property type="protein sequence ID" value="CAJ1407454.1"/>
    <property type="molecule type" value="Genomic_DNA"/>
</dbReference>
<dbReference type="GO" id="GO:0036307">
    <property type="term" value="F:23S rRNA (adenine(2030)-N(6))-methyltransferase activity"/>
    <property type="evidence" value="ECO:0007669"/>
    <property type="project" value="TreeGrafter"/>
</dbReference>
<evidence type="ECO:0000313" key="3">
    <source>
        <dbReference type="Proteomes" id="UP001178507"/>
    </source>
</evidence>
<dbReference type="GO" id="GO:0070475">
    <property type="term" value="P:rRNA base methylation"/>
    <property type="evidence" value="ECO:0007669"/>
    <property type="project" value="InterPro"/>
</dbReference>
<organism evidence="2 3">
    <name type="scientific">Effrenium voratum</name>
    <dbReference type="NCBI Taxonomy" id="2562239"/>
    <lineage>
        <taxon>Eukaryota</taxon>
        <taxon>Sar</taxon>
        <taxon>Alveolata</taxon>
        <taxon>Dinophyceae</taxon>
        <taxon>Suessiales</taxon>
        <taxon>Symbiodiniaceae</taxon>
        <taxon>Effrenium</taxon>
    </lineage>
</organism>
<dbReference type="InterPro" id="IPR029063">
    <property type="entry name" value="SAM-dependent_MTases_sf"/>
</dbReference>
<accession>A0AA36JLY1</accession>
<evidence type="ECO:0000313" key="2">
    <source>
        <dbReference type="EMBL" id="CAJ1407454.1"/>
    </source>
</evidence>
<dbReference type="AlphaFoldDB" id="A0AA36JLY1"/>
<feature type="domain" description="RNA-editing substrate-binding complex 6 protein" evidence="1">
    <location>
        <begin position="199"/>
        <end position="410"/>
    </location>
</feature>
<dbReference type="InterPro" id="IPR058917">
    <property type="entry name" value="RESC6_dom"/>
</dbReference>
<evidence type="ECO:0000259" key="1">
    <source>
        <dbReference type="Pfam" id="PF26188"/>
    </source>
</evidence>
<name>A0AA36JLY1_9DINO</name>
<dbReference type="Pfam" id="PF26188">
    <property type="entry name" value="RESC6"/>
    <property type="match status" value="1"/>
</dbReference>